<evidence type="ECO:0000256" key="1">
    <source>
        <dbReference type="SAM" id="MobiDB-lite"/>
    </source>
</evidence>
<dbReference type="EMBL" id="KZ851912">
    <property type="protein sequence ID" value="RDH20876.1"/>
    <property type="molecule type" value="Genomic_DNA"/>
</dbReference>
<dbReference type="Proteomes" id="UP000253845">
    <property type="component" value="Unassembled WGS sequence"/>
</dbReference>
<feature type="region of interest" description="Disordered" evidence="1">
    <location>
        <begin position="65"/>
        <end position="211"/>
    </location>
</feature>
<sequence length="211" mass="22277">MSALKPNQPESLMGLSMAEARMIILGVLSSDKSGKVDFDKMAVKGGYKNAQSASTLYHKAKRRLLDIHTNPADQEAGASVSPSKEPASTTATPKKTPAKRGKDKAAADDDNTGATENTPTPSKGKRQKTAATPKAPRSATKAAKTEAFKSGGATTPTPAKGKVSVKKEESDTELETSPVKEESKSDDEEIMSTSQVSAEFSAMDRHPETPK</sequence>
<evidence type="ECO:0000313" key="3">
    <source>
        <dbReference type="Proteomes" id="UP000253845"/>
    </source>
</evidence>
<name>A0A370C2Q1_ASPNG</name>
<dbReference type="AlphaFoldDB" id="A0A370C2Q1"/>
<gene>
    <name evidence="2" type="ORF">M747DRAFT_26788</name>
</gene>
<reference evidence="2 3" key="1">
    <citation type="submission" date="2018-07" db="EMBL/GenBank/DDBJ databases">
        <title>Section-level genome sequencing of Aspergillus section Nigri to investigate inter- and intra-species variation.</title>
        <authorList>
            <consortium name="DOE Joint Genome Institute"/>
            <person name="Vesth T.C."/>
            <person name="Nybo J.L."/>
            <person name="Theobald S."/>
            <person name="Frisvad J.C."/>
            <person name="Larsen T.O."/>
            <person name="Nielsen K.F."/>
            <person name="Hoof J.B."/>
            <person name="Brandl J."/>
            <person name="Salamov A."/>
            <person name="Riley R."/>
            <person name="Gladden J.M."/>
            <person name="Phatale P."/>
            <person name="Nielsen M.T."/>
            <person name="Lyhne E.K."/>
            <person name="Kogle M.E."/>
            <person name="Strasser K."/>
            <person name="McDonnell E."/>
            <person name="Barry K."/>
            <person name="Clum A."/>
            <person name="Chen C."/>
            <person name="Nolan M."/>
            <person name="Sandor L."/>
            <person name="Kuo A."/>
            <person name="Lipzen A."/>
            <person name="Hainaut M."/>
            <person name="Drula E."/>
            <person name="Tsang A."/>
            <person name="Magnuson J.K."/>
            <person name="Henrissat B."/>
            <person name="Wiebenga A."/>
            <person name="Simmons B.A."/>
            <person name="Makela M.R."/>
            <person name="De vries R.P."/>
            <person name="Grigoriev I.V."/>
            <person name="Mortensen U.H."/>
            <person name="Baker S.E."/>
            <person name="Andersen M.R."/>
        </authorList>
    </citation>
    <scope>NUCLEOTIDE SEQUENCE [LARGE SCALE GENOMIC DNA]</scope>
    <source>
        <strain evidence="2 3">ATCC 13496</strain>
    </source>
</reference>
<feature type="compositionally biased region" description="Low complexity" evidence="1">
    <location>
        <begin position="86"/>
        <end position="95"/>
    </location>
</feature>
<dbReference type="VEuPathDB" id="FungiDB:M747DRAFT_26788"/>
<accession>A0A370C2Q1</accession>
<protein>
    <recommendedName>
        <fullName evidence="4">Histone h1.3</fullName>
    </recommendedName>
</protein>
<organism evidence="2 3">
    <name type="scientific">Aspergillus niger ATCC 13496</name>
    <dbReference type="NCBI Taxonomy" id="1353008"/>
    <lineage>
        <taxon>Eukaryota</taxon>
        <taxon>Fungi</taxon>
        <taxon>Dikarya</taxon>
        <taxon>Ascomycota</taxon>
        <taxon>Pezizomycotina</taxon>
        <taxon>Eurotiomycetes</taxon>
        <taxon>Eurotiomycetidae</taxon>
        <taxon>Eurotiales</taxon>
        <taxon>Aspergillaceae</taxon>
        <taxon>Aspergillus</taxon>
        <taxon>Aspergillus subgen. Circumdati</taxon>
    </lineage>
</organism>
<feature type="compositionally biased region" description="Polar residues" evidence="1">
    <location>
        <begin position="112"/>
        <end position="121"/>
    </location>
</feature>
<evidence type="ECO:0000313" key="2">
    <source>
        <dbReference type="EMBL" id="RDH20876.1"/>
    </source>
</evidence>
<proteinExistence type="predicted"/>
<feature type="compositionally biased region" description="Basic and acidic residues" evidence="1">
    <location>
        <begin position="202"/>
        <end position="211"/>
    </location>
</feature>
<evidence type="ECO:0008006" key="4">
    <source>
        <dbReference type="Google" id="ProtNLM"/>
    </source>
</evidence>